<dbReference type="PANTHER" id="PTHR38098:SF1">
    <property type="entry name" value="LPS-ASSEMBLY LIPOPROTEIN LPTE"/>
    <property type="match status" value="1"/>
</dbReference>
<comment type="subcellular location">
    <subcellularLocation>
        <location evidence="6">Cell outer membrane</location>
        <topology evidence="6">Lipid-anchor</topology>
    </subcellularLocation>
</comment>
<keyword evidence="8" id="KW-1185">Reference proteome</keyword>
<sequence length="182" mass="19588">MNRMLKATLLLGTLALAACGFHLRRSVALPPSMQRIHLTVNGGNELQRDLARALEGSGVTVEEQSGPGIAELRIPVAQFNTDTLTISGTARITEYAVRYQVQFEMDDAGGQVLLPRQRIDMSREFSYDATNAVGTDTQVEELQRSLNDDMVQAILFRLQAAGRHAQEAAPAAPAAAASAGQP</sequence>
<organism evidence="7 8">
    <name type="scientific">Fulvimonas soli</name>
    <dbReference type="NCBI Taxonomy" id="155197"/>
    <lineage>
        <taxon>Bacteria</taxon>
        <taxon>Pseudomonadati</taxon>
        <taxon>Pseudomonadota</taxon>
        <taxon>Gammaproteobacteria</taxon>
        <taxon>Lysobacterales</taxon>
        <taxon>Rhodanobacteraceae</taxon>
        <taxon>Fulvimonas</taxon>
    </lineage>
</organism>
<dbReference type="OrthoDB" id="7349153at2"/>
<evidence type="ECO:0000256" key="5">
    <source>
        <dbReference type="ARBA" id="ARBA00023288"/>
    </source>
</evidence>
<dbReference type="GO" id="GO:0001530">
    <property type="term" value="F:lipopolysaccharide binding"/>
    <property type="evidence" value="ECO:0007669"/>
    <property type="project" value="TreeGrafter"/>
</dbReference>
<dbReference type="GO" id="GO:0009279">
    <property type="term" value="C:cell outer membrane"/>
    <property type="evidence" value="ECO:0007669"/>
    <property type="project" value="UniProtKB-SubCell"/>
</dbReference>
<dbReference type="GO" id="GO:0043165">
    <property type="term" value="P:Gram-negative-bacterium-type cell outer membrane assembly"/>
    <property type="evidence" value="ECO:0007669"/>
    <property type="project" value="UniProtKB-UniRule"/>
</dbReference>
<comment type="function">
    <text evidence="6">Together with LptD, is involved in the assembly of lipopolysaccharide (LPS) at the surface of the outer membrane. Required for the proper assembly of LptD. Binds LPS and may serve as the LPS recognition site at the outer membrane.</text>
</comment>
<dbReference type="PROSITE" id="PS51257">
    <property type="entry name" value="PROKAR_LIPOPROTEIN"/>
    <property type="match status" value="1"/>
</dbReference>
<dbReference type="GO" id="GO:1990351">
    <property type="term" value="C:transporter complex"/>
    <property type="evidence" value="ECO:0007669"/>
    <property type="project" value="TreeGrafter"/>
</dbReference>
<evidence type="ECO:0000256" key="3">
    <source>
        <dbReference type="ARBA" id="ARBA00023139"/>
    </source>
</evidence>
<name>A0A316INN6_9GAMM</name>
<keyword evidence="3 6" id="KW-0564">Palmitate</keyword>
<evidence type="ECO:0000256" key="1">
    <source>
        <dbReference type="ARBA" id="ARBA00022729"/>
    </source>
</evidence>
<evidence type="ECO:0000256" key="6">
    <source>
        <dbReference type="HAMAP-Rule" id="MF_01186"/>
    </source>
</evidence>
<dbReference type="InterPro" id="IPR007485">
    <property type="entry name" value="LPS_assembly_LptE"/>
</dbReference>
<keyword evidence="2 6" id="KW-0472">Membrane</keyword>
<keyword evidence="5 6" id="KW-0449">Lipoprotein</keyword>
<dbReference type="Proteomes" id="UP000245812">
    <property type="component" value="Unassembled WGS sequence"/>
</dbReference>
<gene>
    <name evidence="6" type="primary">lptE</name>
    <name evidence="7" type="ORF">C7456_103197</name>
</gene>
<proteinExistence type="inferred from homology"/>
<accession>A0A316INN6</accession>
<comment type="caution">
    <text evidence="7">The sequence shown here is derived from an EMBL/GenBank/DDBJ whole genome shotgun (WGS) entry which is preliminary data.</text>
</comment>
<keyword evidence="4 6" id="KW-0998">Cell outer membrane</keyword>
<evidence type="ECO:0000313" key="7">
    <source>
        <dbReference type="EMBL" id="PWK92078.1"/>
    </source>
</evidence>
<comment type="similarity">
    <text evidence="6">Belongs to the LptE lipoprotein family.</text>
</comment>
<evidence type="ECO:0000256" key="2">
    <source>
        <dbReference type="ARBA" id="ARBA00023136"/>
    </source>
</evidence>
<dbReference type="AlphaFoldDB" id="A0A316INN6"/>
<reference evidence="7 8" key="1">
    <citation type="submission" date="2018-05" db="EMBL/GenBank/DDBJ databases">
        <title>Genomic Encyclopedia of Type Strains, Phase IV (KMG-IV): sequencing the most valuable type-strain genomes for metagenomic binning, comparative biology and taxonomic classification.</title>
        <authorList>
            <person name="Goeker M."/>
        </authorList>
    </citation>
    <scope>NUCLEOTIDE SEQUENCE [LARGE SCALE GENOMIC DNA]</scope>
    <source>
        <strain evidence="7 8">DSM 14263</strain>
    </source>
</reference>
<dbReference type="EMBL" id="QGHC01000003">
    <property type="protein sequence ID" value="PWK92078.1"/>
    <property type="molecule type" value="Genomic_DNA"/>
</dbReference>
<dbReference type="RefSeq" id="WP_109722654.1">
    <property type="nucleotide sequence ID" value="NZ_MSZV01000061.1"/>
</dbReference>
<protein>
    <recommendedName>
        <fullName evidence="6">LPS-assembly lipoprotein LptE</fullName>
    </recommendedName>
</protein>
<evidence type="ECO:0000313" key="8">
    <source>
        <dbReference type="Proteomes" id="UP000245812"/>
    </source>
</evidence>
<dbReference type="Gene3D" id="3.30.160.150">
    <property type="entry name" value="Lipoprotein like domain"/>
    <property type="match status" value="1"/>
</dbReference>
<evidence type="ECO:0000256" key="4">
    <source>
        <dbReference type="ARBA" id="ARBA00023237"/>
    </source>
</evidence>
<dbReference type="HAMAP" id="MF_01186">
    <property type="entry name" value="LPS_assembly_LptE"/>
    <property type="match status" value="1"/>
</dbReference>
<dbReference type="Pfam" id="PF04390">
    <property type="entry name" value="LptE"/>
    <property type="match status" value="1"/>
</dbReference>
<keyword evidence="1 6" id="KW-0732">Signal</keyword>
<dbReference type="PANTHER" id="PTHR38098">
    <property type="entry name" value="LPS-ASSEMBLY LIPOPROTEIN LPTE"/>
    <property type="match status" value="1"/>
</dbReference>
<comment type="subunit">
    <text evidence="6">Component of the lipopolysaccharide transport and assembly complex. Interacts with LptD.</text>
</comment>
<dbReference type="GO" id="GO:0015920">
    <property type="term" value="P:lipopolysaccharide transport"/>
    <property type="evidence" value="ECO:0007669"/>
    <property type="project" value="TreeGrafter"/>
</dbReference>